<dbReference type="PROSITE" id="PS50835">
    <property type="entry name" value="IG_LIKE"/>
    <property type="match status" value="4"/>
</dbReference>
<reference evidence="9" key="1">
    <citation type="submission" date="2020-10" db="EMBL/GenBank/DDBJ databases">
        <title>Chromosome-scale genome assembly of the Allis shad, Alosa alosa.</title>
        <authorList>
            <person name="Margot Z."/>
            <person name="Christophe K."/>
            <person name="Cabau C."/>
            <person name="Louis A."/>
            <person name="Berthelot C."/>
            <person name="Parey E."/>
            <person name="Roest Crollius H."/>
            <person name="Montfort J."/>
            <person name="Robinson-Rechavi M."/>
            <person name="Bucao C."/>
            <person name="Bouchez O."/>
            <person name="Gislard M."/>
            <person name="Lluch J."/>
            <person name="Milhes M."/>
            <person name="Lampietro C."/>
            <person name="Lopez Roques C."/>
            <person name="Donnadieu C."/>
            <person name="Braasch I."/>
            <person name="Desvignes T."/>
            <person name="Postlethwait J."/>
            <person name="Bobe J."/>
            <person name="Guiguen Y."/>
        </authorList>
    </citation>
    <scope>NUCLEOTIDE SEQUENCE</scope>
    <source>
        <strain evidence="9">M-15738</strain>
        <tissue evidence="9">Blood</tissue>
    </source>
</reference>
<dbReference type="InterPro" id="IPR013783">
    <property type="entry name" value="Ig-like_fold"/>
</dbReference>
<protein>
    <recommendedName>
        <fullName evidence="1">B-cell receptor CD22</fullName>
    </recommendedName>
    <alternativeName>
        <fullName evidence="2">Sialic acid-binding Ig-like lectin 2</fullName>
    </alternativeName>
</protein>
<evidence type="ECO:0000313" key="10">
    <source>
        <dbReference type="Proteomes" id="UP000823561"/>
    </source>
</evidence>
<dbReference type="Pfam" id="PF24518">
    <property type="entry name" value="Ig_CD22"/>
    <property type="match status" value="1"/>
</dbReference>
<dbReference type="InterPro" id="IPR036179">
    <property type="entry name" value="Ig-like_dom_sf"/>
</dbReference>
<proteinExistence type="predicted"/>
<dbReference type="AlphaFoldDB" id="A0AAV6GU14"/>
<dbReference type="SUPFAM" id="SSF48726">
    <property type="entry name" value="Immunoglobulin"/>
    <property type="match status" value="6"/>
</dbReference>
<keyword evidence="6" id="KW-1133">Transmembrane helix</keyword>
<evidence type="ECO:0000256" key="3">
    <source>
        <dbReference type="ARBA" id="ARBA00045430"/>
    </source>
</evidence>
<feature type="transmembrane region" description="Helical" evidence="6">
    <location>
        <begin position="604"/>
        <end position="626"/>
    </location>
</feature>
<dbReference type="PANTHER" id="PTHR46013:SF4">
    <property type="entry name" value="B-CELL RECEPTOR CD22-RELATED"/>
    <property type="match status" value="1"/>
</dbReference>
<dbReference type="Pfam" id="PF13927">
    <property type="entry name" value="Ig_3"/>
    <property type="match status" value="1"/>
</dbReference>
<gene>
    <name evidence="9" type="ORF">AALO_G00098160</name>
</gene>
<dbReference type="Pfam" id="PF13895">
    <property type="entry name" value="Ig_2"/>
    <property type="match status" value="3"/>
</dbReference>
<keyword evidence="6" id="KW-0812">Transmembrane</keyword>
<keyword evidence="6" id="KW-0472">Membrane</keyword>
<dbReference type="InterPro" id="IPR003599">
    <property type="entry name" value="Ig_sub"/>
</dbReference>
<comment type="subunit">
    <text evidence="4">Predominantly monomer of isoform CD22-beta. Also found as heterodimer of isoform CD22-beta and a shorter isoform. Interacts with PTPN6/SHP-1, LYN, SYK, PIK3R1/PIK3R2 and PLCG1 upon phosphorylation. Interacts with GRB2, INPP5D and SHC1 upon phosphorylation. May form a complex with INPP5D/SHIP, GRB2 and SHC1.</text>
</comment>
<evidence type="ECO:0000256" key="4">
    <source>
        <dbReference type="ARBA" id="ARBA00046458"/>
    </source>
</evidence>
<dbReference type="CDD" id="cd00096">
    <property type="entry name" value="Ig"/>
    <property type="match status" value="2"/>
</dbReference>
<organism evidence="9 10">
    <name type="scientific">Alosa alosa</name>
    <name type="common">allis shad</name>
    <dbReference type="NCBI Taxonomy" id="278164"/>
    <lineage>
        <taxon>Eukaryota</taxon>
        <taxon>Metazoa</taxon>
        <taxon>Chordata</taxon>
        <taxon>Craniata</taxon>
        <taxon>Vertebrata</taxon>
        <taxon>Euteleostomi</taxon>
        <taxon>Actinopterygii</taxon>
        <taxon>Neopterygii</taxon>
        <taxon>Teleostei</taxon>
        <taxon>Clupei</taxon>
        <taxon>Clupeiformes</taxon>
        <taxon>Clupeoidei</taxon>
        <taxon>Clupeidae</taxon>
        <taxon>Alosa</taxon>
    </lineage>
</organism>
<feature type="chain" id="PRO_5043921779" description="B-cell receptor CD22" evidence="7">
    <location>
        <begin position="23"/>
        <end position="673"/>
    </location>
</feature>
<evidence type="ECO:0000256" key="1">
    <source>
        <dbReference type="ARBA" id="ARBA00040106"/>
    </source>
</evidence>
<evidence type="ECO:0000256" key="2">
    <source>
        <dbReference type="ARBA" id="ARBA00041781"/>
    </source>
</evidence>
<keyword evidence="7" id="KW-0732">Signal</keyword>
<dbReference type="InterPro" id="IPR007110">
    <property type="entry name" value="Ig-like_dom"/>
</dbReference>
<evidence type="ECO:0000259" key="8">
    <source>
        <dbReference type="PROSITE" id="PS50835"/>
    </source>
</evidence>
<dbReference type="SMART" id="SM00409">
    <property type="entry name" value="IG"/>
    <property type="match status" value="6"/>
</dbReference>
<sequence>MPFTKGPVILTAVFCLLSGVFGQSYRVTYPSTSICGLKRSSVDIPCTYLYPRNRKIIQAFWYIKMTGTKDTGDLSLDTRYQGRVEYLGDKVNNCTLRVKDLRESDTVEKYKFRFITDDPKGKLAGSEVSLTLTDLHVKVSPESVKEGDRVTLTCSTTCSLSKNPTYIWYRDSQPLSNSHTTGSNTLSIPSVSREEDGGYYSCAVRGHEGHPSPSVCILSGWSVTSTPQSICALKGSSEELHSYYTYPCDHAVTKAYWITMWGKAKENPPDLKLEEHYQGRAIYTENNKNSQTLRIGNLSLGDSNSYQFRFITDKGGKYSGLTVGLTVTELQVLVNSATVKEGDRVTLTCSTTCSLSNNPTYIWYRNLQPVNDLHRADNRLDIDSVSIEDAGKYSCAVKGHGIHSSPELILNVRYTPRNTLGSVHPSVEPVEGSSVTLTCSSDANRTAHTFTWYRKHGSESTWLGQGWSYSITNISTKHSGLYYCKGENKHGVSDSSATFVDVHYSPRMTSASLIPSGDLYEGESVTLTCSSDANPPVHTYTWYRKTGDETVLQGTGRMPNLTFNLVPGVDGLYHCKARNKVGLKNSTGVRVSLPVPNKHSSLNLVVGGVIGGMLAVVAGVLTGVAVHKRVTQTREMRGTSTAAVRDTTAGPQAVQPGPADDPYTGLKPHHQIP</sequence>
<name>A0AAV6GU14_9TELE</name>
<dbReference type="InterPro" id="IPR056386">
    <property type="entry name" value="Ig_CD22"/>
</dbReference>
<accession>A0AAV6GU14</accession>
<dbReference type="Gene3D" id="2.60.40.10">
    <property type="entry name" value="Immunoglobulins"/>
    <property type="match status" value="6"/>
</dbReference>
<dbReference type="PANTHER" id="PTHR46013">
    <property type="entry name" value="VASCULAR CELL ADHESION MOLECULE 1"/>
    <property type="match status" value="1"/>
</dbReference>
<comment type="caution">
    <text evidence="9">The sequence shown here is derived from an EMBL/GenBank/DDBJ whole genome shotgun (WGS) entry which is preliminary data.</text>
</comment>
<comment type="function">
    <text evidence="3">Most highly expressed siglec (sialic acid-binding immunoglobulin-like lectin) on B-cells that plays a role in various aspects of B-cell biology including differentiation, antigen presentation, and trafficking to bone marrow. Binds to alpha 2,6-linked sialic acid residues of surface molecules such as CD22 itself, CD45 and IgM in a cis configuration. Can also bind to ligands on other cells as an adhesion molecule in a trans configuration. Acts as an inhibitory coreceptor on the surface of B-cells and inhibits B-cell receptor induced signaling, characterized by inhibition of the calcium mobilization and cellular activation. Mechanistically, the immunoreceptor tyrosine-based inhibitory motif domain is phosphorylated by the Src kinase LYN, which in turn leads to the recruitment of the protein tyrosine phosphatase 1/PTPN6, leading to the negative regulation of BCR signaling. If this negative signaling from is of sufficient strength, apoptosis of the B-cell can be induced.</text>
</comment>
<feature type="domain" description="Ig-like" evidence="8">
    <location>
        <begin position="328"/>
        <end position="409"/>
    </location>
</feature>
<feature type="region of interest" description="Disordered" evidence="5">
    <location>
        <begin position="634"/>
        <end position="673"/>
    </location>
</feature>
<feature type="domain" description="Ig-like" evidence="8">
    <location>
        <begin position="119"/>
        <end position="204"/>
    </location>
</feature>
<evidence type="ECO:0000256" key="6">
    <source>
        <dbReference type="SAM" id="Phobius"/>
    </source>
</evidence>
<dbReference type="InterPro" id="IPR003598">
    <property type="entry name" value="Ig_sub2"/>
</dbReference>
<keyword evidence="10" id="KW-1185">Reference proteome</keyword>
<evidence type="ECO:0000256" key="7">
    <source>
        <dbReference type="SAM" id="SignalP"/>
    </source>
</evidence>
<feature type="signal peptide" evidence="7">
    <location>
        <begin position="1"/>
        <end position="22"/>
    </location>
</feature>
<evidence type="ECO:0000256" key="5">
    <source>
        <dbReference type="SAM" id="MobiDB-lite"/>
    </source>
</evidence>
<feature type="domain" description="Ig-like" evidence="8">
    <location>
        <begin position="506"/>
        <end position="592"/>
    </location>
</feature>
<evidence type="ECO:0000313" key="9">
    <source>
        <dbReference type="EMBL" id="KAG5278365.1"/>
    </source>
</evidence>
<dbReference type="SMART" id="SM00408">
    <property type="entry name" value="IGc2"/>
    <property type="match status" value="4"/>
</dbReference>
<dbReference type="Proteomes" id="UP000823561">
    <property type="component" value="Chromosome 7"/>
</dbReference>
<feature type="domain" description="Ig-like" evidence="8">
    <location>
        <begin position="416"/>
        <end position="500"/>
    </location>
</feature>
<dbReference type="EMBL" id="JADWDJ010000007">
    <property type="protein sequence ID" value="KAG5278365.1"/>
    <property type="molecule type" value="Genomic_DNA"/>
</dbReference>